<feature type="transmembrane region" description="Helical" evidence="1">
    <location>
        <begin position="118"/>
        <end position="142"/>
    </location>
</feature>
<name>A0A6S6S9B2_9BACT</name>
<sequence>MKFKMETLVDFIVRSYSEKNLWVLFVGVCICAILMAIAALVIGVGQPIDGSNARIQILDTMLNYSQEEAYEQIKAYGETGRTVCVFTTLILDSLFPLFYGSFMSLILVFLFQATQYRMLIIMPLLILLVDYVENTHLAFLVINFPEELPDVVYWANLVTITKWTLVGLVLMAISFGFFLRNRKHFFLEVERRRTNFYDK</sequence>
<keyword evidence="1" id="KW-0812">Transmembrane</keyword>
<feature type="transmembrane region" description="Helical" evidence="1">
    <location>
        <begin position="93"/>
        <end position="111"/>
    </location>
</feature>
<proteinExistence type="predicted"/>
<evidence type="ECO:0000256" key="1">
    <source>
        <dbReference type="SAM" id="Phobius"/>
    </source>
</evidence>
<organism evidence="2">
    <name type="scientific">uncultured Aureispira sp</name>
    <dbReference type="NCBI Taxonomy" id="1331704"/>
    <lineage>
        <taxon>Bacteria</taxon>
        <taxon>Pseudomonadati</taxon>
        <taxon>Bacteroidota</taxon>
        <taxon>Saprospiria</taxon>
        <taxon>Saprospirales</taxon>
        <taxon>Saprospiraceae</taxon>
        <taxon>Aureispira</taxon>
        <taxon>environmental samples</taxon>
    </lineage>
</organism>
<protein>
    <submittedName>
        <fullName evidence="2">Uncharacterized protein</fullName>
    </submittedName>
</protein>
<feature type="transmembrane region" description="Helical" evidence="1">
    <location>
        <begin position="154"/>
        <end position="179"/>
    </location>
</feature>
<dbReference type="EMBL" id="CACVAQ010000037">
    <property type="protein sequence ID" value="CAA6799550.1"/>
    <property type="molecule type" value="Genomic_DNA"/>
</dbReference>
<feature type="transmembrane region" description="Helical" evidence="1">
    <location>
        <begin position="21"/>
        <end position="44"/>
    </location>
</feature>
<evidence type="ECO:0000313" key="2">
    <source>
        <dbReference type="EMBL" id="CAA6799550.1"/>
    </source>
</evidence>
<keyword evidence="1" id="KW-1133">Transmembrane helix</keyword>
<reference evidence="2" key="1">
    <citation type="submission" date="2020-01" db="EMBL/GenBank/DDBJ databases">
        <authorList>
            <person name="Meier V. D."/>
            <person name="Meier V D."/>
        </authorList>
    </citation>
    <scope>NUCLEOTIDE SEQUENCE</scope>
    <source>
        <strain evidence="2">HLG_WM_MAG_10</strain>
    </source>
</reference>
<gene>
    <name evidence="2" type="ORF">HELGO_WM29548</name>
</gene>
<accession>A0A6S6S9B2</accession>
<keyword evidence="1" id="KW-0472">Membrane</keyword>
<dbReference type="AlphaFoldDB" id="A0A6S6S9B2"/>